<keyword evidence="1" id="KW-0472">Membrane</keyword>
<reference evidence="2 3" key="1">
    <citation type="journal article" date="2014" name="BMC Genomics">
        <title>Genome sequencing of four Aureobasidium pullulans varieties: biotechnological potential, stress tolerance, and description of new species.</title>
        <authorList>
            <person name="Gostin Ar C."/>
            <person name="Ohm R.A."/>
            <person name="Kogej T."/>
            <person name="Sonjak S."/>
            <person name="Turk M."/>
            <person name="Zajc J."/>
            <person name="Zalar P."/>
            <person name="Grube M."/>
            <person name="Sun H."/>
            <person name="Han J."/>
            <person name="Sharma A."/>
            <person name="Chiniquy J."/>
            <person name="Ngan C.Y."/>
            <person name="Lipzen A."/>
            <person name="Barry K."/>
            <person name="Grigoriev I.V."/>
            <person name="Gunde-Cimerman N."/>
        </authorList>
    </citation>
    <scope>NUCLEOTIDE SEQUENCE [LARGE SCALE GENOMIC DNA]</scope>
    <source>
        <strain evidence="2 3">EXF-150</strain>
    </source>
</reference>
<dbReference type="RefSeq" id="XP_029761208.1">
    <property type="nucleotide sequence ID" value="XM_029899370.1"/>
</dbReference>
<dbReference type="Proteomes" id="UP000030706">
    <property type="component" value="Unassembled WGS sequence"/>
</dbReference>
<evidence type="ECO:0000256" key="1">
    <source>
        <dbReference type="SAM" id="Phobius"/>
    </source>
</evidence>
<feature type="transmembrane region" description="Helical" evidence="1">
    <location>
        <begin position="12"/>
        <end position="33"/>
    </location>
</feature>
<dbReference type="EMBL" id="KL584981">
    <property type="protein sequence ID" value="KEQ85021.1"/>
    <property type="molecule type" value="Genomic_DNA"/>
</dbReference>
<evidence type="ECO:0000313" key="2">
    <source>
        <dbReference type="EMBL" id="KEQ85021.1"/>
    </source>
</evidence>
<dbReference type="GeneID" id="40741676"/>
<keyword evidence="1" id="KW-1133">Transmembrane helix</keyword>
<evidence type="ECO:0000313" key="3">
    <source>
        <dbReference type="Proteomes" id="UP000030706"/>
    </source>
</evidence>
<keyword evidence="3" id="KW-1185">Reference proteome</keyword>
<name>A0A074YDV2_AURPU</name>
<sequence length="58" mass="6133">MVDYSYNSEAHILILASVPAPPAATVSSVRWLAGGRHRGRSGEIMAIALRSLAVGLSR</sequence>
<protein>
    <submittedName>
        <fullName evidence="2">Uncharacterized protein</fullName>
    </submittedName>
</protein>
<gene>
    <name evidence="2" type="ORF">M438DRAFT_205432</name>
</gene>
<accession>A0A074YDV2</accession>
<organism evidence="2 3">
    <name type="scientific">Aureobasidium pullulans EXF-150</name>
    <dbReference type="NCBI Taxonomy" id="1043002"/>
    <lineage>
        <taxon>Eukaryota</taxon>
        <taxon>Fungi</taxon>
        <taxon>Dikarya</taxon>
        <taxon>Ascomycota</taxon>
        <taxon>Pezizomycotina</taxon>
        <taxon>Dothideomycetes</taxon>
        <taxon>Dothideomycetidae</taxon>
        <taxon>Dothideales</taxon>
        <taxon>Saccotheciaceae</taxon>
        <taxon>Aureobasidium</taxon>
    </lineage>
</organism>
<keyword evidence="1" id="KW-0812">Transmembrane</keyword>
<dbReference type="AlphaFoldDB" id="A0A074YDV2"/>
<dbReference type="HOGENOM" id="CLU_2978750_0_0_1"/>
<proteinExistence type="predicted"/>